<reference evidence="1 2" key="1">
    <citation type="submission" date="2019-02" db="EMBL/GenBank/DDBJ databases">
        <title>Deep-cultivation of Planctomycetes and their phenomic and genomic characterization uncovers novel biology.</title>
        <authorList>
            <person name="Wiegand S."/>
            <person name="Jogler M."/>
            <person name="Boedeker C."/>
            <person name="Pinto D."/>
            <person name="Vollmers J."/>
            <person name="Rivas-Marin E."/>
            <person name="Kohn T."/>
            <person name="Peeters S.H."/>
            <person name="Heuer A."/>
            <person name="Rast P."/>
            <person name="Oberbeckmann S."/>
            <person name="Bunk B."/>
            <person name="Jeske O."/>
            <person name="Meyerdierks A."/>
            <person name="Storesund J.E."/>
            <person name="Kallscheuer N."/>
            <person name="Luecker S."/>
            <person name="Lage O.M."/>
            <person name="Pohl T."/>
            <person name="Merkel B.J."/>
            <person name="Hornburger P."/>
            <person name="Mueller R.-W."/>
            <person name="Bruemmer F."/>
            <person name="Labrenz M."/>
            <person name="Spormann A.M."/>
            <person name="Op den Camp H."/>
            <person name="Overmann J."/>
            <person name="Amann R."/>
            <person name="Jetten M.S.M."/>
            <person name="Mascher T."/>
            <person name="Medema M.H."/>
            <person name="Devos D.P."/>
            <person name="Kaster A.-K."/>
            <person name="Ovreas L."/>
            <person name="Rohde M."/>
            <person name="Galperin M.Y."/>
            <person name="Jogler C."/>
        </authorList>
    </citation>
    <scope>NUCLEOTIDE SEQUENCE [LARGE SCALE GENOMIC DNA]</scope>
    <source>
        <strain evidence="1 2">Pla133</strain>
    </source>
</reference>
<organism evidence="1 2">
    <name type="scientific">Engelhardtia mirabilis</name>
    <dbReference type="NCBI Taxonomy" id="2528011"/>
    <lineage>
        <taxon>Bacteria</taxon>
        <taxon>Pseudomonadati</taxon>
        <taxon>Planctomycetota</taxon>
        <taxon>Planctomycetia</taxon>
        <taxon>Planctomycetia incertae sedis</taxon>
        <taxon>Engelhardtia</taxon>
    </lineage>
</organism>
<evidence type="ECO:0000313" key="1">
    <source>
        <dbReference type="EMBL" id="QDU67329.1"/>
    </source>
</evidence>
<dbReference type="KEGG" id="pbap:Pla133_24100"/>
<dbReference type="AlphaFoldDB" id="A0A518BK28"/>
<dbReference type="Proteomes" id="UP000316921">
    <property type="component" value="Chromosome"/>
</dbReference>
<accession>A0A518BK28</accession>
<protein>
    <submittedName>
        <fullName evidence="1">Uncharacterized protein</fullName>
    </submittedName>
</protein>
<name>A0A518BK28_9BACT</name>
<gene>
    <name evidence="1" type="ORF">Pla133_24100</name>
</gene>
<evidence type="ECO:0000313" key="2">
    <source>
        <dbReference type="Proteomes" id="UP000316921"/>
    </source>
</evidence>
<keyword evidence="2" id="KW-1185">Reference proteome</keyword>
<proteinExistence type="predicted"/>
<sequence length="113" mass="12741">MSAESPASALALLKALAEQLDLGARKRLTKGALVALETVQPRYLTKYGVAVLLGLDSERVVEDWISDKKEAEDGIEFPRPIEVTKRIHRWDLHEVLDFMERKKAKRAQRGGPF</sequence>
<dbReference type="EMBL" id="CP036287">
    <property type="protein sequence ID" value="QDU67329.1"/>
    <property type="molecule type" value="Genomic_DNA"/>
</dbReference>
<dbReference type="RefSeq" id="WP_145065388.1">
    <property type="nucleotide sequence ID" value="NZ_CP036287.1"/>
</dbReference>